<dbReference type="SUPFAM" id="SSF53790">
    <property type="entry name" value="Tetrapyrrole methylase"/>
    <property type="match status" value="1"/>
</dbReference>
<dbReference type="PANTHER" id="PTHR45790:SF3">
    <property type="entry name" value="S-ADENOSYL-L-METHIONINE-DEPENDENT UROPORPHYRINOGEN III METHYLTRANSFERASE, CHLOROPLASTIC"/>
    <property type="match status" value="1"/>
</dbReference>
<dbReference type="CDD" id="cd06578">
    <property type="entry name" value="HemD"/>
    <property type="match status" value="1"/>
</dbReference>
<dbReference type="GO" id="GO:0032259">
    <property type="term" value="P:methylation"/>
    <property type="evidence" value="ECO:0007669"/>
    <property type="project" value="UniProtKB-KW"/>
</dbReference>
<gene>
    <name evidence="9" type="primary">cobA</name>
    <name evidence="9" type="ORF">JW646_05905</name>
</gene>
<dbReference type="Gene3D" id="3.30.950.10">
    <property type="entry name" value="Methyltransferase, Cobalt-precorrin-4 Transmethylase, Domain 2"/>
    <property type="match status" value="1"/>
</dbReference>
<evidence type="ECO:0000256" key="4">
    <source>
        <dbReference type="ARBA" id="ARBA00022691"/>
    </source>
</evidence>
<dbReference type="SUPFAM" id="SSF69618">
    <property type="entry name" value="HemD-like"/>
    <property type="match status" value="1"/>
</dbReference>
<dbReference type="Pfam" id="PF02602">
    <property type="entry name" value="HEM4"/>
    <property type="match status" value="1"/>
</dbReference>
<comment type="similarity">
    <text evidence="6">Belongs to the precorrin methyltransferase family.</text>
</comment>
<keyword evidence="3 6" id="KW-0808">Transferase</keyword>
<dbReference type="InterPro" id="IPR014776">
    <property type="entry name" value="4pyrrole_Mease_sub2"/>
</dbReference>
<dbReference type="GO" id="GO:0004852">
    <property type="term" value="F:uroporphyrinogen-III synthase activity"/>
    <property type="evidence" value="ECO:0007669"/>
    <property type="project" value="InterPro"/>
</dbReference>
<dbReference type="Pfam" id="PF00590">
    <property type="entry name" value="TP_methylase"/>
    <property type="match status" value="1"/>
</dbReference>
<evidence type="ECO:0000256" key="2">
    <source>
        <dbReference type="ARBA" id="ARBA00022603"/>
    </source>
</evidence>
<dbReference type="GO" id="GO:0004851">
    <property type="term" value="F:uroporphyrin-III C-methyltransferase activity"/>
    <property type="evidence" value="ECO:0007669"/>
    <property type="project" value="UniProtKB-EC"/>
</dbReference>
<dbReference type="EMBL" id="CP081135">
    <property type="protein sequence ID" value="UEL48982.1"/>
    <property type="molecule type" value="Genomic_DNA"/>
</dbReference>
<dbReference type="Proteomes" id="UP001198983">
    <property type="component" value="Chromosome"/>
</dbReference>
<evidence type="ECO:0000259" key="8">
    <source>
        <dbReference type="Pfam" id="PF02602"/>
    </source>
</evidence>
<feature type="domain" description="Tetrapyrrole biosynthesis uroporphyrinogen III synthase" evidence="8">
    <location>
        <begin position="267"/>
        <end position="495"/>
    </location>
</feature>
<dbReference type="RefSeq" id="WP_228416901.1">
    <property type="nucleotide sequence ID" value="NZ_CP081135.1"/>
</dbReference>
<keyword evidence="5" id="KW-0627">Porphyrin biosynthesis</keyword>
<dbReference type="PROSITE" id="PS00840">
    <property type="entry name" value="SUMT_2"/>
    <property type="match status" value="1"/>
</dbReference>
<dbReference type="InterPro" id="IPR036108">
    <property type="entry name" value="4pyrrol_syn_uPrphyn_synt_sf"/>
</dbReference>
<keyword evidence="10" id="KW-1185">Reference proteome</keyword>
<evidence type="ECO:0000313" key="9">
    <source>
        <dbReference type="EMBL" id="UEL48982.1"/>
    </source>
</evidence>
<dbReference type="EC" id="2.1.1.107" evidence="1"/>
<protein>
    <recommendedName>
        <fullName evidence="1">uroporphyrinogen-III C-methyltransferase</fullName>
        <ecNumber evidence="1">2.1.1.107</ecNumber>
    </recommendedName>
</protein>
<keyword evidence="2 6" id="KW-0489">Methyltransferase</keyword>
<dbReference type="InterPro" id="IPR035996">
    <property type="entry name" value="4pyrrol_Methylase_sf"/>
</dbReference>
<evidence type="ECO:0000313" key="10">
    <source>
        <dbReference type="Proteomes" id="UP001198983"/>
    </source>
</evidence>
<proteinExistence type="inferred from homology"/>
<dbReference type="PROSITE" id="PS00839">
    <property type="entry name" value="SUMT_1"/>
    <property type="match status" value="1"/>
</dbReference>
<dbReference type="InterPro" id="IPR006366">
    <property type="entry name" value="CobA/CysG_C"/>
</dbReference>
<dbReference type="Gene3D" id="3.40.1010.10">
    <property type="entry name" value="Cobalt-precorrin-4 Transmethylase, Domain 1"/>
    <property type="match status" value="1"/>
</dbReference>
<dbReference type="KEGG" id="tem:JW646_05905"/>
<evidence type="ECO:0000256" key="1">
    <source>
        <dbReference type="ARBA" id="ARBA00012162"/>
    </source>
</evidence>
<dbReference type="NCBIfam" id="TIGR01469">
    <property type="entry name" value="cobA_cysG_Cterm"/>
    <property type="match status" value="1"/>
</dbReference>
<dbReference type="CDD" id="cd11642">
    <property type="entry name" value="SUMT"/>
    <property type="match status" value="1"/>
</dbReference>
<name>A0AAX2ZN55_9FIRM</name>
<dbReference type="NCBIfam" id="NF004790">
    <property type="entry name" value="PRK06136.1"/>
    <property type="match status" value="1"/>
</dbReference>
<dbReference type="AlphaFoldDB" id="A0AAX2ZN55"/>
<dbReference type="PANTHER" id="PTHR45790">
    <property type="entry name" value="SIROHEME SYNTHASE-RELATED"/>
    <property type="match status" value="1"/>
</dbReference>
<evidence type="ECO:0000256" key="3">
    <source>
        <dbReference type="ARBA" id="ARBA00022679"/>
    </source>
</evidence>
<organism evidence="9 10">
    <name type="scientific">Terrisporobacter hibernicus</name>
    <dbReference type="NCBI Taxonomy" id="2813371"/>
    <lineage>
        <taxon>Bacteria</taxon>
        <taxon>Bacillati</taxon>
        <taxon>Bacillota</taxon>
        <taxon>Clostridia</taxon>
        <taxon>Peptostreptococcales</taxon>
        <taxon>Peptostreptococcaceae</taxon>
        <taxon>Terrisporobacter</taxon>
    </lineage>
</organism>
<evidence type="ECO:0000259" key="7">
    <source>
        <dbReference type="Pfam" id="PF00590"/>
    </source>
</evidence>
<evidence type="ECO:0000256" key="6">
    <source>
        <dbReference type="RuleBase" id="RU003960"/>
    </source>
</evidence>
<dbReference type="GO" id="GO:0019354">
    <property type="term" value="P:siroheme biosynthetic process"/>
    <property type="evidence" value="ECO:0007669"/>
    <property type="project" value="InterPro"/>
</dbReference>
<evidence type="ECO:0000256" key="5">
    <source>
        <dbReference type="ARBA" id="ARBA00023244"/>
    </source>
</evidence>
<dbReference type="FunFam" id="3.30.950.10:FF:000001">
    <property type="entry name" value="Siroheme synthase"/>
    <property type="match status" value="1"/>
</dbReference>
<dbReference type="InterPro" id="IPR050161">
    <property type="entry name" value="Siro_Cobalamin_biosynth"/>
</dbReference>
<dbReference type="FunFam" id="3.40.1010.10:FF:000001">
    <property type="entry name" value="Siroheme synthase"/>
    <property type="match status" value="1"/>
</dbReference>
<dbReference type="Gene3D" id="3.40.50.10090">
    <property type="match status" value="2"/>
</dbReference>
<keyword evidence="4" id="KW-0949">S-adenosyl-L-methionine</keyword>
<dbReference type="InterPro" id="IPR014777">
    <property type="entry name" value="4pyrrole_Mease_sub1"/>
</dbReference>
<reference evidence="9 10" key="1">
    <citation type="journal article" date="2023" name="Int. J. Syst. Evol. Microbiol.">
        <title>Terrisporobacter hibernicus sp. nov., isolated from bovine faeces in Northern Ireland.</title>
        <authorList>
            <person name="Mitchell M."/>
            <person name="Nguyen S.V."/>
            <person name="Connor M."/>
            <person name="Fairley D.J."/>
            <person name="Donoghue O."/>
            <person name="Marshall H."/>
            <person name="Koolman L."/>
            <person name="McMullan G."/>
            <person name="Schaffer K.E."/>
            <person name="McGrath J.W."/>
            <person name="Fanning S."/>
        </authorList>
    </citation>
    <scope>NUCLEOTIDE SEQUENCE [LARGE SCALE GENOMIC DNA]</scope>
    <source>
        <strain evidence="9 10">MCA3</strain>
    </source>
</reference>
<sequence length="511" mass="56861">MKGKVYLVGAGPGDYKLITVKGLECIKKADVIVYDRLANVKYLEEAKKDCTFINVGKASSNHILPQDDINRLIADKALEGKVVVRLKGGDPYVFGRGGEEAELLRDENIDFEVVPGITSPIGGLCYAGIPITHRDHASSFHIITGHPRKDGKETKEINWNALANVKGTLVFLMGISNLKNISENLIEEGKDKNTPVAFVSWATRSNQRVVTATLENAHEVAINENIKPPTLIVVGSVVSLREKLNFFEEKPLFGKNIVVTRCRTQSSELAKKISDMGGNPIEIPTIKIQKVEDNKELEVEIDKIKDYTYILFSSKNAVDIFFDKLNEMGYDSRVLHNSKICAVGSETAKAIKSRGIIADIVPQKYVAEGLYEELKDIIKENDKVLIPRAKNARDFLINKLSEKCYIKEVITYESVIDNDKKDLAIEAIEDEEVDYITFASSSTVKNFITLIGEENLKKLQNKNIISIGPITSKTIEDFGLEVYKEAEVATIDSMIDVISNNEKVQMGELTC</sequence>
<dbReference type="InterPro" id="IPR003754">
    <property type="entry name" value="4pyrrol_synth_uPrphyn_synth"/>
</dbReference>
<dbReference type="InterPro" id="IPR000878">
    <property type="entry name" value="4pyrrol_Mease"/>
</dbReference>
<accession>A0AAX2ZN55</accession>
<dbReference type="InterPro" id="IPR003043">
    <property type="entry name" value="Uropor_MeTrfase_CS"/>
</dbReference>
<feature type="domain" description="Tetrapyrrole methylase" evidence="7">
    <location>
        <begin position="4"/>
        <end position="216"/>
    </location>
</feature>